<comment type="caution">
    <text evidence="1">The sequence shown here is derived from an EMBL/GenBank/DDBJ whole genome shotgun (WGS) entry which is preliminary data.</text>
</comment>
<proteinExistence type="predicted"/>
<evidence type="ECO:0008006" key="3">
    <source>
        <dbReference type="Google" id="ProtNLM"/>
    </source>
</evidence>
<gene>
    <name evidence="1" type="ORF">GGQ55_002428</name>
</gene>
<dbReference type="EMBL" id="JACBZT010000001">
    <property type="protein sequence ID" value="NYJ06150.1"/>
    <property type="molecule type" value="Genomic_DNA"/>
</dbReference>
<dbReference type="Pfam" id="PF10969">
    <property type="entry name" value="DUF2771"/>
    <property type="match status" value="1"/>
</dbReference>
<name>A0A853CE72_9ACTN</name>
<sequence>MGLRHATAVGTVLLAVLTGCGSTGSSSDGPPTVTVETGSQTVTVKPTQYCLDGDGRRYDTTPPVIEVSPDSPITFTVPKDVAAQGWSVQVFDDKLEEKIGSVDVGKGTTVFDRINSSDVVPAAFYLVVVEDKGGPCGVFSGAWPVGFIRPGSRTTGTGSATPSG</sequence>
<evidence type="ECO:0000313" key="2">
    <source>
        <dbReference type="Proteomes" id="UP000541969"/>
    </source>
</evidence>
<evidence type="ECO:0000313" key="1">
    <source>
        <dbReference type="EMBL" id="NYJ06150.1"/>
    </source>
</evidence>
<reference evidence="1 2" key="1">
    <citation type="submission" date="2020-07" db="EMBL/GenBank/DDBJ databases">
        <title>Sequencing the genomes of 1000 actinobacteria strains.</title>
        <authorList>
            <person name="Klenk H.-P."/>
        </authorList>
    </citation>
    <scope>NUCLEOTIDE SEQUENCE [LARGE SCALE GENOMIC DNA]</scope>
    <source>
        <strain evidence="1 2">DSM 104001</strain>
    </source>
</reference>
<keyword evidence="2" id="KW-1185">Reference proteome</keyword>
<dbReference type="InterPro" id="IPR024495">
    <property type="entry name" value="DUF2771"/>
</dbReference>
<dbReference type="Proteomes" id="UP000541969">
    <property type="component" value="Unassembled WGS sequence"/>
</dbReference>
<dbReference type="AlphaFoldDB" id="A0A853CE72"/>
<accession>A0A853CE72</accession>
<dbReference type="PROSITE" id="PS51257">
    <property type="entry name" value="PROKAR_LIPOPROTEIN"/>
    <property type="match status" value="1"/>
</dbReference>
<protein>
    <recommendedName>
        <fullName evidence="3">DUF2771 family protein</fullName>
    </recommendedName>
</protein>
<organism evidence="1 2">
    <name type="scientific">Petropleomorpha daqingensis</name>
    <dbReference type="NCBI Taxonomy" id="2026353"/>
    <lineage>
        <taxon>Bacteria</taxon>
        <taxon>Bacillati</taxon>
        <taxon>Actinomycetota</taxon>
        <taxon>Actinomycetes</taxon>
        <taxon>Geodermatophilales</taxon>
        <taxon>Geodermatophilaceae</taxon>
        <taxon>Petropleomorpha</taxon>
    </lineage>
</organism>